<feature type="region of interest" description="Disordered" evidence="3">
    <location>
        <begin position="76"/>
        <end position="107"/>
    </location>
</feature>
<dbReference type="GO" id="GO:0016740">
    <property type="term" value="F:transferase activity"/>
    <property type="evidence" value="ECO:0007669"/>
    <property type="project" value="UniProtKB-KW"/>
</dbReference>
<accession>A0A139A9Y3</accession>
<comment type="similarity">
    <text evidence="1">Belongs to the glycosyltransferase 90 family.</text>
</comment>
<dbReference type="AlphaFoldDB" id="A0A139A9Y3"/>
<organism evidence="6 7">
    <name type="scientific">Gonapodya prolifera (strain JEL478)</name>
    <name type="common">Monoblepharis prolifera</name>
    <dbReference type="NCBI Taxonomy" id="1344416"/>
    <lineage>
        <taxon>Eukaryota</taxon>
        <taxon>Fungi</taxon>
        <taxon>Fungi incertae sedis</taxon>
        <taxon>Chytridiomycota</taxon>
        <taxon>Chytridiomycota incertae sedis</taxon>
        <taxon>Monoblepharidomycetes</taxon>
        <taxon>Monoblepharidales</taxon>
        <taxon>Gonapodyaceae</taxon>
        <taxon>Gonapodya</taxon>
    </lineage>
</organism>
<dbReference type="InterPro" id="IPR051091">
    <property type="entry name" value="O-Glucosyltr/Glycosyltrsf_90"/>
</dbReference>
<keyword evidence="2 6" id="KW-0808">Transferase</keyword>
<dbReference type="PANTHER" id="PTHR12203">
    <property type="entry name" value="KDEL LYS-ASP-GLU-LEU CONTAINING - RELATED"/>
    <property type="match status" value="1"/>
</dbReference>
<name>A0A139A9Y3_GONPJ</name>
<protein>
    <submittedName>
        <fullName evidence="6">Glycosyltransferase family 90 protein</fullName>
    </submittedName>
</protein>
<feature type="transmembrane region" description="Helical" evidence="4">
    <location>
        <begin position="12"/>
        <end position="29"/>
    </location>
</feature>
<dbReference type="InterPro" id="IPR006598">
    <property type="entry name" value="CAP10"/>
</dbReference>
<evidence type="ECO:0000256" key="1">
    <source>
        <dbReference type="ARBA" id="ARBA00010118"/>
    </source>
</evidence>
<dbReference type="PANTHER" id="PTHR12203:SF35">
    <property type="entry name" value="PROTEIN O-GLUCOSYLTRANSFERASE 1"/>
    <property type="match status" value="1"/>
</dbReference>
<keyword evidence="4" id="KW-1133">Transmembrane helix</keyword>
<dbReference type="SMART" id="SM00672">
    <property type="entry name" value="CAP10"/>
    <property type="match status" value="1"/>
</dbReference>
<evidence type="ECO:0000313" key="7">
    <source>
        <dbReference type="Proteomes" id="UP000070544"/>
    </source>
</evidence>
<gene>
    <name evidence="6" type="ORF">M427DRAFT_58430</name>
</gene>
<proteinExistence type="inferred from homology"/>
<evidence type="ECO:0000313" key="6">
    <source>
        <dbReference type="EMBL" id="KXS13611.1"/>
    </source>
</evidence>
<evidence type="ECO:0000256" key="2">
    <source>
        <dbReference type="ARBA" id="ARBA00022679"/>
    </source>
</evidence>
<evidence type="ECO:0000256" key="3">
    <source>
        <dbReference type="SAM" id="MobiDB-lite"/>
    </source>
</evidence>
<reference evidence="6 7" key="1">
    <citation type="journal article" date="2015" name="Genome Biol. Evol.">
        <title>Phylogenomic analyses indicate that early fungi evolved digesting cell walls of algal ancestors of land plants.</title>
        <authorList>
            <person name="Chang Y."/>
            <person name="Wang S."/>
            <person name="Sekimoto S."/>
            <person name="Aerts A.L."/>
            <person name="Choi C."/>
            <person name="Clum A."/>
            <person name="LaButti K.M."/>
            <person name="Lindquist E.A."/>
            <person name="Yee Ngan C."/>
            <person name="Ohm R.A."/>
            <person name="Salamov A.A."/>
            <person name="Grigoriev I.V."/>
            <person name="Spatafora J.W."/>
            <person name="Berbee M.L."/>
        </authorList>
    </citation>
    <scope>NUCLEOTIDE SEQUENCE [LARGE SCALE GENOMIC DNA]</scope>
    <source>
        <strain evidence="6 7">JEL478</strain>
    </source>
</reference>
<keyword evidence="7" id="KW-1185">Reference proteome</keyword>
<dbReference type="Proteomes" id="UP000070544">
    <property type="component" value="Unassembled WGS sequence"/>
</dbReference>
<feature type="domain" description="Glycosyl transferase CAP10" evidence="5">
    <location>
        <begin position="375"/>
        <end position="629"/>
    </location>
</feature>
<dbReference type="OrthoDB" id="541052at2759"/>
<keyword evidence="4" id="KW-0472">Membrane</keyword>
<evidence type="ECO:0000256" key="4">
    <source>
        <dbReference type="SAM" id="Phobius"/>
    </source>
</evidence>
<dbReference type="EMBL" id="KQ965776">
    <property type="protein sequence ID" value="KXS13611.1"/>
    <property type="molecule type" value="Genomic_DNA"/>
</dbReference>
<keyword evidence="4" id="KW-0812">Transmembrane</keyword>
<sequence>MPFRPLPFSRRIFILIGTLTIVVGAVLLTRRPPREDGNPTIWTFTRRADEAWESKDGIPREFRDFFDISKKYELKEEKSTNRPTKSTVRRSKTVPQRSSTIAGIPTARQITSSSMTATTSRLHMTSTKVSATTAATTPSPDHFVLDIKHVPYVHKAVRFPARSTDVPTYEEARAYYQHTQGRPPPRLYKPFYHFAVENKCNVLGHAHFNQYFKNLPKNITLEMLEKASNLERIITVVIGPLKGDESTADDCWCDKAGNPLEHPEYIVQDAVKMGEEHIRWANLMKPFAKWFPKNFRVPVNELDWPRIKIPGVQCVYGDNIPSHVLNYTGPETPQLLPTNPDPSNTSFNFTRLREMDLHNPFDMTVPPSMTKYHNFFFWPSEERYGKEVLPIFSPGIVPGCHADIPFPTWYAAESAVDKVGPDLTVKGADLPWLIKTPVALWRGSSTGGISRDDPSTWNRHHRLRLAKISHDLHRQECGEGGPPWNKTCQPKVDAHLYAYMFASGELQKYFGKPEDGVFVPLWQQLGYRYLIDVDGNSFSARLYTFFREAKSLILRVRAFVDWLDVWAVPYVHYIPVKTDWSDLLGAIQWAEENPDEAQKIVERARDLGRNGLRWTDAHCEMFALMMELDDRIVGRGRMPPVRVNVTGTVY</sequence>
<evidence type="ECO:0000259" key="5">
    <source>
        <dbReference type="SMART" id="SM00672"/>
    </source>
</evidence>
<dbReference type="Pfam" id="PF05686">
    <property type="entry name" value="Glyco_transf_90"/>
    <property type="match status" value="1"/>
</dbReference>